<feature type="transmembrane region" description="Helical" evidence="6">
    <location>
        <begin position="146"/>
        <end position="176"/>
    </location>
</feature>
<keyword evidence="2" id="KW-1003">Cell membrane</keyword>
<dbReference type="InterPro" id="IPR001123">
    <property type="entry name" value="LeuE-type"/>
</dbReference>
<dbReference type="Pfam" id="PF01810">
    <property type="entry name" value="LysE"/>
    <property type="match status" value="1"/>
</dbReference>
<comment type="subcellular location">
    <subcellularLocation>
        <location evidence="1">Cell membrane</location>
        <topology evidence="1">Multi-pass membrane protein</topology>
    </subcellularLocation>
</comment>
<dbReference type="GO" id="GO:0015171">
    <property type="term" value="F:amino acid transmembrane transporter activity"/>
    <property type="evidence" value="ECO:0007669"/>
    <property type="project" value="TreeGrafter"/>
</dbReference>
<feature type="transmembrane region" description="Helical" evidence="6">
    <location>
        <begin position="72"/>
        <end position="92"/>
    </location>
</feature>
<evidence type="ECO:0000256" key="6">
    <source>
        <dbReference type="SAM" id="Phobius"/>
    </source>
</evidence>
<dbReference type="PANTHER" id="PTHR30086:SF20">
    <property type="entry name" value="ARGININE EXPORTER PROTEIN ARGO-RELATED"/>
    <property type="match status" value="1"/>
</dbReference>
<dbReference type="AlphaFoldDB" id="A0AAW5QYR8"/>
<feature type="transmembrane region" description="Helical" evidence="6">
    <location>
        <begin position="188"/>
        <end position="206"/>
    </location>
</feature>
<name>A0AAW5QYR8_9HYPH</name>
<organism evidence="7 8">
    <name type="scientific">Microbaculum marinisediminis</name>
    <dbReference type="NCBI Taxonomy" id="2931392"/>
    <lineage>
        <taxon>Bacteria</taxon>
        <taxon>Pseudomonadati</taxon>
        <taxon>Pseudomonadota</taxon>
        <taxon>Alphaproteobacteria</taxon>
        <taxon>Hyphomicrobiales</taxon>
        <taxon>Tepidamorphaceae</taxon>
        <taxon>Microbaculum</taxon>
    </lineage>
</organism>
<accession>A0AAW5QYR8</accession>
<evidence type="ECO:0000256" key="1">
    <source>
        <dbReference type="ARBA" id="ARBA00004651"/>
    </source>
</evidence>
<keyword evidence="8" id="KW-1185">Reference proteome</keyword>
<comment type="caution">
    <text evidence="7">The sequence shown here is derived from an EMBL/GenBank/DDBJ whole genome shotgun (WGS) entry which is preliminary data.</text>
</comment>
<evidence type="ECO:0000256" key="2">
    <source>
        <dbReference type="ARBA" id="ARBA00022475"/>
    </source>
</evidence>
<protein>
    <submittedName>
        <fullName evidence="7">LysE family translocator</fullName>
    </submittedName>
</protein>
<dbReference type="Proteomes" id="UP001320898">
    <property type="component" value="Unassembled WGS sequence"/>
</dbReference>
<gene>
    <name evidence="7" type="ORF">MUB46_13480</name>
</gene>
<feature type="transmembrane region" description="Helical" evidence="6">
    <location>
        <begin position="6"/>
        <end position="29"/>
    </location>
</feature>
<evidence type="ECO:0000313" key="8">
    <source>
        <dbReference type="Proteomes" id="UP001320898"/>
    </source>
</evidence>
<dbReference type="RefSeq" id="WP_261616444.1">
    <property type="nucleotide sequence ID" value="NZ_JALIDZ010000005.1"/>
</dbReference>
<proteinExistence type="predicted"/>
<keyword evidence="5 6" id="KW-0472">Membrane</keyword>
<evidence type="ECO:0000256" key="4">
    <source>
        <dbReference type="ARBA" id="ARBA00022989"/>
    </source>
</evidence>
<keyword evidence="4 6" id="KW-1133">Transmembrane helix</keyword>
<evidence type="ECO:0000256" key="5">
    <source>
        <dbReference type="ARBA" id="ARBA00023136"/>
    </source>
</evidence>
<dbReference type="PIRSF" id="PIRSF006324">
    <property type="entry name" value="LeuE"/>
    <property type="match status" value="1"/>
</dbReference>
<feature type="transmembrane region" description="Helical" evidence="6">
    <location>
        <begin position="41"/>
        <end position="66"/>
    </location>
</feature>
<dbReference type="PANTHER" id="PTHR30086">
    <property type="entry name" value="ARGININE EXPORTER PROTEIN ARGO"/>
    <property type="match status" value="1"/>
</dbReference>
<keyword evidence="3 6" id="KW-0812">Transmembrane</keyword>
<dbReference type="GO" id="GO:0005886">
    <property type="term" value="C:plasma membrane"/>
    <property type="evidence" value="ECO:0007669"/>
    <property type="project" value="UniProtKB-SubCell"/>
</dbReference>
<evidence type="ECO:0000256" key="3">
    <source>
        <dbReference type="ARBA" id="ARBA00022692"/>
    </source>
</evidence>
<sequence>MPSTELLIAFALATAIFAYMPGPAMLYTAAQTLARGKRGGLMAALGIHVGCYVHVLAAVFGLAALMKLVPELYVGLKLAGALYLAWLGVAMIRGAKGENPAVTITARSPRRAFVDSMLVEILNPKTAVFFVAFLPQFVDPAAGLPVWAQLLVLGTIVNFAFSSADMVVIALSSVAMARLKASRRAQSVGRAIGGTILIGLGARLAMERS</sequence>
<reference evidence="7 8" key="1">
    <citation type="submission" date="2022-04" db="EMBL/GenBank/DDBJ databases">
        <authorList>
            <person name="Ye Y.-Q."/>
            <person name="Du Z.-J."/>
        </authorList>
    </citation>
    <scope>NUCLEOTIDE SEQUENCE [LARGE SCALE GENOMIC DNA]</scope>
    <source>
        <strain evidence="7 8">A6E488</strain>
    </source>
</reference>
<dbReference type="EMBL" id="JALIDZ010000005">
    <property type="protein sequence ID" value="MCT8972873.1"/>
    <property type="molecule type" value="Genomic_DNA"/>
</dbReference>
<evidence type="ECO:0000313" key="7">
    <source>
        <dbReference type="EMBL" id="MCT8972873.1"/>
    </source>
</evidence>